<feature type="transmembrane region" description="Helical" evidence="5">
    <location>
        <begin position="52"/>
        <end position="72"/>
    </location>
</feature>
<gene>
    <name evidence="7" type="ORF">C5167_034909</name>
</gene>
<feature type="domain" description="Late embryogenesis abundant protein LEA-2 subgroup" evidence="6">
    <location>
        <begin position="103"/>
        <end position="197"/>
    </location>
</feature>
<reference evidence="7 8" key="1">
    <citation type="journal article" date="2018" name="Science">
        <title>The opium poppy genome and morphinan production.</title>
        <authorList>
            <person name="Guo L."/>
            <person name="Winzer T."/>
            <person name="Yang X."/>
            <person name="Li Y."/>
            <person name="Ning Z."/>
            <person name="He Z."/>
            <person name="Teodor R."/>
            <person name="Lu Y."/>
            <person name="Bowser T.A."/>
            <person name="Graham I.A."/>
            <person name="Ye K."/>
        </authorList>
    </citation>
    <scope>NUCLEOTIDE SEQUENCE [LARGE SCALE GENOMIC DNA]</scope>
    <source>
        <strain evidence="8">cv. HN1</strain>
        <tissue evidence="7">Leaves</tissue>
    </source>
</reference>
<dbReference type="EMBL" id="CM010721">
    <property type="protein sequence ID" value="RZC71732.1"/>
    <property type="molecule type" value="Genomic_DNA"/>
</dbReference>
<dbReference type="GO" id="GO:0016020">
    <property type="term" value="C:membrane"/>
    <property type="evidence" value="ECO:0007669"/>
    <property type="project" value="UniProtKB-SubCell"/>
</dbReference>
<dbReference type="PANTHER" id="PTHR31234:SF4">
    <property type="entry name" value="EXPRESSED PROTEIN"/>
    <property type="match status" value="1"/>
</dbReference>
<protein>
    <recommendedName>
        <fullName evidence="6">Late embryogenesis abundant protein LEA-2 subgroup domain-containing protein</fullName>
    </recommendedName>
</protein>
<dbReference type="OMA" id="TEPCYVI"/>
<accession>A0A4Y7KH68</accession>
<name>A0A4Y7KH68_PAPSO</name>
<dbReference type="InterPro" id="IPR044839">
    <property type="entry name" value="NDR1-like"/>
</dbReference>
<keyword evidence="8" id="KW-1185">Reference proteome</keyword>
<evidence type="ECO:0000256" key="5">
    <source>
        <dbReference type="SAM" id="Phobius"/>
    </source>
</evidence>
<proteinExistence type="predicted"/>
<dbReference type="PANTHER" id="PTHR31234">
    <property type="entry name" value="LATE EMBRYOGENESIS ABUNDANT (LEA) HYDROXYPROLINE-RICH GLYCOPROTEIN FAMILY"/>
    <property type="match status" value="1"/>
</dbReference>
<comment type="subcellular location">
    <subcellularLocation>
        <location evidence="1">Membrane</location>
        <topology evidence="1">Single-pass membrane protein</topology>
    </subcellularLocation>
</comment>
<evidence type="ECO:0000256" key="3">
    <source>
        <dbReference type="ARBA" id="ARBA00022989"/>
    </source>
</evidence>
<evidence type="ECO:0000313" key="7">
    <source>
        <dbReference type="EMBL" id="RZC71732.1"/>
    </source>
</evidence>
<evidence type="ECO:0000259" key="6">
    <source>
        <dbReference type="Pfam" id="PF03168"/>
    </source>
</evidence>
<keyword evidence="2 5" id="KW-0812">Transmembrane</keyword>
<dbReference type="Proteomes" id="UP000316621">
    <property type="component" value="Chromosome 7"/>
</dbReference>
<dbReference type="GO" id="GO:0098542">
    <property type="term" value="P:defense response to other organism"/>
    <property type="evidence" value="ECO:0007669"/>
    <property type="project" value="InterPro"/>
</dbReference>
<dbReference type="InterPro" id="IPR004864">
    <property type="entry name" value="LEA_2"/>
</dbReference>
<organism evidence="7 8">
    <name type="scientific">Papaver somniferum</name>
    <name type="common">Opium poppy</name>
    <dbReference type="NCBI Taxonomy" id="3469"/>
    <lineage>
        <taxon>Eukaryota</taxon>
        <taxon>Viridiplantae</taxon>
        <taxon>Streptophyta</taxon>
        <taxon>Embryophyta</taxon>
        <taxon>Tracheophyta</taxon>
        <taxon>Spermatophyta</taxon>
        <taxon>Magnoliopsida</taxon>
        <taxon>Ranunculales</taxon>
        <taxon>Papaveraceae</taxon>
        <taxon>Papaveroideae</taxon>
        <taxon>Papaver</taxon>
    </lineage>
</organism>
<keyword evidence="3 5" id="KW-1133">Transmembrane helix</keyword>
<keyword evidence="4 5" id="KW-0472">Membrane</keyword>
<evidence type="ECO:0000256" key="2">
    <source>
        <dbReference type="ARBA" id="ARBA00022692"/>
    </source>
</evidence>
<dbReference type="Gramene" id="RZC71732">
    <property type="protein sequence ID" value="RZC71732"/>
    <property type="gene ID" value="C5167_034909"/>
</dbReference>
<evidence type="ECO:0000256" key="1">
    <source>
        <dbReference type="ARBA" id="ARBA00004167"/>
    </source>
</evidence>
<sequence>MAAKGEPVSYYSPLPSNPNHHHQSHQDEDQYYIVLPLRNPNRNRFCKSLRQNILCFISVLLLALTFYCLYPSDPILKVERVSLSHFKIHKNPTISLDVVMDLTVKVYNRDVYSLDYDSLIVSIGYHGKKLGFVSSDEGHLRPRSSSYVQAQLRLDGIEILHDVFYLIDDLAKGYIPFDTVTEIQGRLGLFFFQVPIKGKMSCEVNVSTSNQTVVRQNCYPEIPVGVAEQGVDSNVFSGQAETAGGSNYPTVGFMNQVASLGLVTD</sequence>
<dbReference type="AlphaFoldDB" id="A0A4Y7KH68"/>
<feature type="non-terminal residue" evidence="7">
    <location>
        <position position="265"/>
    </location>
</feature>
<dbReference type="Pfam" id="PF03168">
    <property type="entry name" value="LEA_2"/>
    <property type="match status" value="1"/>
</dbReference>
<evidence type="ECO:0000313" key="8">
    <source>
        <dbReference type="Proteomes" id="UP000316621"/>
    </source>
</evidence>
<evidence type="ECO:0000256" key="4">
    <source>
        <dbReference type="ARBA" id="ARBA00023136"/>
    </source>
</evidence>
<dbReference type="SUPFAM" id="SSF117070">
    <property type="entry name" value="LEA14-like"/>
    <property type="match status" value="1"/>
</dbReference>